<sequence>MTWRTYENEEVKSASVSGFLEAMSAREFYNLLAEQGMEVFPGLLFFGRIPERRLFYLLFRIVISEVVTFAGFNLVQ</sequence>
<dbReference type="EMBL" id="LIUF01000008">
    <property type="protein sequence ID" value="KOX91586.1"/>
    <property type="molecule type" value="Genomic_DNA"/>
</dbReference>
<feature type="transmembrane region" description="Helical" evidence="1">
    <location>
        <begin position="54"/>
        <end position="75"/>
    </location>
</feature>
<accession>A0A0N0BMV2</accession>
<name>A0A0N0BMV2_9EURY</name>
<dbReference type="Proteomes" id="UP000037729">
    <property type="component" value="Unassembled WGS sequence"/>
</dbReference>
<gene>
    <name evidence="2" type="ORF">AMS69_17850</name>
</gene>
<comment type="caution">
    <text evidence="2">The sequence shown here is derived from an EMBL/GenBank/DDBJ whole genome shotgun (WGS) entry which is preliminary data.</text>
</comment>
<keyword evidence="3" id="KW-1185">Reference proteome</keyword>
<reference evidence="2 3" key="1">
    <citation type="submission" date="2015-08" db="EMBL/GenBank/DDBJ databases">
        <title>Genomes of Isolates from Cabo Rojo, PR.</title>
        <authorList>
            <person name="Sanchez-Nieves R.L."/>
            <person name="Montalvo-Rodriguez R."/>
        </authorList>
    </citation>
    <scope>NUCLEOTIDE SEQUENCE [LARGE SCALE GENOMIC DNA]</scope>
    <source>
        <strain evidence="2 3">SL3</strain>
    </source>
</reference>
<keyword evidence="1" id="KW-1133">Transmembrane helix</keyword>
<keyword evidence="1" id="KW-0472">Membrane</keyword>
<organism evidence="2 3">
    <name type="scientific">Haloarcula rubripromontorii</name>
    <dbReference type="NCBI Taxonomy" id="1705562"/>
    <lineage>
        <taxon>Archaea</taxon>
        <taxon>Methanobacteriati</taxon>
        <taxon>Methanobacteriota</taxon>
        <taxon>Stenosarchaea group</taxon>
        <taxon>Halobacteria</taxon>
        <taxon>Halobacteriales</taxon>
        <taxon>Haloarculaceae</taxon>
        <taxon>Haloarcula</taxon>
    </lineage>
</organism>
<evidence type="ECO:0000256" key="1">
    <source>
        <dbReference type="SAM" id="Phobius"/>
    </source>
</evidence>
<evidence type="ECO:0000313" key="3">
    <source>
        <dbReference type="Proteomes" id="UP000037729"/>
    </source>
</evidence>
<protein>
    <submittedName>
        <fullName evidence="2">Uncharacterized protein</fullName>
    </submittedName>
</protein>
<dbReference type="PATRIC" id="fig|1705562.3.peg.2056"/>
<dbReference type="AlphaFoldDB" id="A0A0N0BMV2"/>
<evidence type="ECO:0000313" key="2">
    <source>
        <dbReference type="EMBL" id="KOX91586.1"/>
    </source>
</evidence>
<proteinExistence type="predicted"/>
<keyword evidence="1" id="KW-0812">Transmembrane</keyword>